<sequence length="65" mass="7517">MKATPKFNKDSSKWIIDIETEEGEILPVGTMIDDKIGMYIVSEWNTKKLAEEWIKTKPKILTLGY</sequence>
<organism evidence="1 2">
    <name type="scientific">Clostridium haemolyticum NCTC 9693</name>
    <dbReference type="NCBI Taxonomy" id="1443114"/>
    <lineage>
        <taxon>Bacteria</taxon>
        <taxon>Bacillati</taxon>
        <taxon>Bacillota</taxon>
        <taxon>Clostridia</taxon>
        <taxon>Eubacteriales</taxon>
        <taxon>Clostridiaceae</taxon>
        <taxon>Clostridium</taxon>
    </lineage>
</organism>
<proteinExistence type="predicted"/>
<dbReference type="EMBL" id="JENX01000125">
    <property type="protein sequence ID" value="KEI14068.1"/>
    <property type="molecule type" value="Genomic_DNA"/>
</dbReference>
<keyword evidence="2" id="KW-1185">Reference proteome</keyword>
<keyword evidence="1" id="KW-0614">Plasmid</keyword>
<evidence type="ECO:0000313" key="1">
    <source>
        <dbReference type="EMBL" id="KEI14068.1"/>
    </source>
</evidence>
<comment type="caution">
    <text evidence="1">The sequence shown here is derived from an EMBL/GenBank/DDBJ whole genome shotgun (WGS) entry which is preliminary data.</text>
</comment>
<dbReference type="Proteomes" id="UP000027937">
    <property type="component" value="Plasmid p1Ch9693"/>
</dbReference>
<reference evidence="2" key="1">
    <citation type="journal article" date="2014" name="PLoS ONE">
        <title>Plasmidome interchange between Clostridium botulinum, Clostridium novyi and Clostridium haemolyticum converts strains of independent lineages into distinctly different pathogens.</title>
        <authorList>
            <person name="Skarin H."/>
            <person name="Segerman B."/>
        </authorList>
    </citation>
    <scope>NUCLEOTIDE SEQUENCE [LARGE SCALE GENOMIC DNA]</scope>
    <source>
        <strain evidence="2">NCTC 9693</strain>
    </source>
</reference>
<protein>
    <recommendedName>
        <fullName evidence="3">DUF2283 domain-containing protein</fullName>
    </recommendedName>
</protein>
<geneLocation type="plasmid" evidence="1 2">
    <name>p1Ch9693</name>
</geneLocation>
<gene>
    <name evidence="1" type="ORF">Z960_p0069</name>
</gene>
<name>A0ABR4TAW5_CLOHA</name>
<evidence type="ECO:0000313" key="2">
    <source>
        <dbReference type="Proteomes" id="UP000027937"/>
    </source>
</evidence>
<evidence type="ECO:0008006" key="3">
    <source>
        <dbReference type="Google" id="ProtNLM"/>
    </source>
</evidence>
<accession>A0ABR4TAW5</accession>